<dbReference type="InterPro" id="IPR022781">
    <property type="entry name" value="Flagellar_biosynth_FliO"/>
</dbReference>
<keyword evidence="3 7" id="KW-1133">Transmembrane helix</keyword>
<protein>
    <recommendedName>
        <fullName evidence="7">Flagellar protein</fullName>
    </recommendedName>
</protein>
<sequence length="169" mass="18939">MKSITRYYTQWRRHGLAVISRALLLVACTAVLPSAWAETDINDISSRQYLLQVVLGLGFIVLLIFVLSWGVKWVNRFSGGPNHQHVKVLSQTPLGIKEKIVIVEVANKKLLLGLTANNISLLHSFAEGEFEQAEQVSAEQQVLQKQAGKPLAAQNFSQLFEKIRGRHHD</sequence>
<evidence type="ECO:0000256" key="1">
    <source>
        <dbReference type="ARBA" id="ARBA00022475"/>
    </source>
</evidence>
<keyword evidence="1 7" id="KW-1003">Cell membrane</keyword>
<name>A0AAV3TZW5_9ALTE</name>
<comment type="subcellular location">
    <subcellularLocation>
        <location evidence="7">Cell membrane</location>
    </subcellularLocation>
    <subcellularLocation>
        <location evidence="7">Bacterial flagellum basal body</location>
    </subcellularLocation>
</comment>
<dbReference type="Pfam" id="PF04347">
    <property type="entry name" value="FliO"/>
    <property type="match status" value="1"/>
</dbReference>
<reference evidence="9" key="1">
    <citation type="journal article" date="2019" name="Int. J. Syst. Evol. Microbiol.">
        <title>The Global Catalogue of Microorganisms (GCM) 10K type strain sequencing project: providing services to taxonomists for standard genome sequencing and annotation.</title>
        <authorList>
            <consortium name="The Broad Institute Genomics Platform"/>
            <consortium name="The Broad Institute Genome Sequencing Center for Infectious Disease"/>
            <person name="Wu L."/>
            <person name="Ma J."/>
        </authorList>
    </citation>
    <scope>NUCLEOTIDE SEQUENCE [LARGE SCALE GENOMIC DNA]</scope>
    <source>
        <strain evidence="9">JCM 19134</strain>
    </source>
</reference>
<proteinExistence type="inferred from homology"/>
<dbReference type="NCBIfam" id="TIGR03500">
    <property type="entry name" value="FliO_TIGR"/>
    <property type="match status" value="1"/>
</dbReference>
<feature type="transmembrane region" description="Helical" evidence="7">
    <location>
        <begin position="53"/>
        <end position="71"/>
    </location>
</feature>
<dbReference type="RefSeq" id="WP_345418908.1">
    <property type="nucleotide sequence ID" value="NZ_AP031496.1"/>
</dbReference>
<evidence type="ECO:0000256" key="6">
    <source>
        <dbReference type="ARBA" id="ARBA00037937"/>
    </source>
</evidence>
<keyword evidence="9" id="KW-1185">Reference proteome</keyword>
<keyword evidence="5 7" id="KW-0975">Bacterial flagellum</keyword>
<dbReference type="Proteomes" id="UP001409585">
    <property type="component" value="Unassembled WGS sequence"/>
</dbReference>
<dbReference type="AlphaFoldDB" id="A0AAV3TZW5"/>
<dbReference type="GO" id="GO:0009425">
    <property type="term" value="C:bacterial-type flagellum basal body"/>
    <property type="evidence" value="ECO:0007669"/>
    <property type="project" value="UniProtKB-SubCell"/>
</dbReference>
<keyword evidence="2 7" id="KW-0812">Transmembrane</keyword>
<dbReference type="GO" id="GO:0044781">
    <property type="term" value="P:bacterial-type flagellum organization"/>
    <property type="evidence" value="ECO:0007669"/>
    <property type="project" value="UniProtKB-UniRule"/>
</dbReference>
<dbReference type="PANTHER" id="PTHR38766:SF1">
    <property type="entry name" value="FLAGELLAR PROTEIN FLIO"/>
    <property type="match status" value="1"/>
</dbReference>
<dbReference type="EMBL" id="BAABLX010000007">
    <property type="protein sequence ID" value="GAA4936775.1"/>
    <property type="molecule type" value="Genomic_DNA"/>
</dbReference>
<comment type="similarity">
    <text evidence="6 7">Belongs to the FliO/MopB family.</text>
</comment>
<evidence type="ECO:0000256" key="2">
    <source>
        <dbReference type="ARBA" id="ARBA00022692"/>
    </source>
</evidence>
<evidence type="ECO:0000313" key="9">
    <source>
        <dbReference type="Proteomes" id="UP001409585"/>
    </source>
</evidence>
<organism evidence="8 9">
    <name type="scientific">Halioxenophilus aromaticivorans</name>
    <dbReference type="NCBI Taxonomy" id="1306992"/>
    <lineage>
        <taxon>Bacteria</taxon>
        <taxon>Pseudomonadati</taxon>
        <taxon>Pseudomonadota</taxon>
        <taxon>Gammaproteobacteria</taxon>
        <taxon>Alteromonadales</taxon>
        <taxon>Alteromonadaceae</taxon>
        <taxon>Halioxenophilus</taxon>
    </lineage>
</organism>
<evidence type="ECO:0000256" key="3">
    <source>
        <dbReference type="ARBA" id="ARBA00022989"/>
    </source>
</evidence>
<comment type="caution">
    <text evidence="8">The sequence shown here is derived from an EMBL/GenBank/DDBJ whole genome shotgun (WGS) entry which is preliminary data.</text>
</comment>
<dbReference type="PANTHER" id="PTHR38766">
    <property type="entry name" value="FLAGELLAR PROTEIN FLIO"/>
    <property type="match status" value="1"/>
</dbReference>
<evidence type="ECO:0000313" key="8">
    <source>
        <dbReference type="EMBL" id="GAA4936775.1"/>
    </source>
</evidence>
<gene>
    <name evidence="8" type="ORF">GCM10025791_13100</name>
</gene>
<evidence type="ECO:0000256" key="5">
    <source>
        <dbReference type="ARBA" id="ARBA00023143"/>
    </source>
</evidence>
<accession>A0AAV3TZW5</accession>
<dbReference type="InterPro" id="IPR052205">
    <property type="entry name" value="FliO/MopB"/>
</dbReference>
<evidence type="ECO:0000256" key="7">
    <source>
        <dbReference type="RuleBase" id="RU362064"/>
    </source>
</evidence>
<dbReference type="GO" id="GO:0005886">
    <property type="term" value="C:plasma membrane"/>
    <property type="evidence" value="ECO:0007669"/>
    <property type="project" value="UniProtKB-SubCell"/>
</dbReference>
<keyword evidence="4 7" id="KW-0472">Membrane</keyword>
<evidence type="ECO:0000256" key="4">
    <source>
        <dbReference type="ARBA" id="ARBA00023136"/>
    </source>
</evidence>